<evidence type="ECO:0000313" key="1">
    <source>
        <dbReference type="EMBL" id="MDT7043971.1"/>
    </source>
</evidence>
<dbReference type="InterPro" id="IPR011989">
    <property type="entry name" value="ARM-like"/>
</dbReference>
<evidence type="ECO:0000313" key="2">
    <source>
        <dbReference type="Proteomes" id="UP001250932"/>
    </source>
</evidence>
<accession>A0ABU3KC15</accession>
<dbReference type="EMBL" id="JAQOUE010000002">
    <property type="protein sequence ID" value="MDT7043971.1"/>
    <property type="molecule type" value="Genomic_DNA"/>
</dbReference>
<dbReference type="RefSeq" id="WP_313834557.1">
    <property type="nucleotide sequence ID" value="NZ_JAQOUE010000002.1"/>
</dbReference>
<protein>
    <submittedName>
        <fullName evidence="1">HEAT repeat domain-containing protein</fullName>
    </submittedName>
</protein>
<dbReference type="Gene3D" id="1.25.10.10">
    <property type="entry name" value="Leucine-rich Repeat Variant"/>
    <property type="match status" value="1"/>
</dbReference>
<dbReference type="InterPro" id="IPR016024">
    <property type="entry name" value="ARM-type_fold"/>
</dbReference>
<gene>
    <name evidence="1" type="ORF">PPG34_16590</name>
</gene>
<dbReference type="Proteomes" id="UP001250932">
    <property type="component" value="Unassembled WGS sequence"/>
</dbReference>
<reference evidence="1 2" key="1">
    <citation type="journal article" date="2023" name="ISME J.">
        <title>Cultivation and genomic characterization of novel and ubiquitous marine nitrite-oxidizing bacteria from the Nitrospirales.</title>
        <authorList>
            <person name="Mueller A.J."/>
            <person name="Daebeler A."/>
            <person name="Herbold C.W."/>
            <person name="Kirkegaard R.H."/>
            <person name="Daims H."/>
        </authorList>
    </citation>
    <scope>NUCLEOTIDE SEQUENCE [LARGE SCALE GENOMIC DNA]</scope>
    <source>
        <strain evidence="1 2">EB</strain>
    </source>
</reference>
<proteinExistence type="predicted"/>
<comment type="caution">
    <text evidence="1">The sequence shown here is derived from an EMBL/GenBank/DDBJ whole genome shotgun (WGS) entry which is preliminary data.</text>
</comment>
<dbReference type="SUPFAM" id="SSF48371">
    <property type="entry name" value="ARM repeat"/>
    <property type="match status" value="1"/>
</dbReference>
<name>A0ABU3KC15_9BACT</name>
<keyword evidence="2" id="KW-1185">Reference proteome</keyword>
<organism evidence="1 2">
    <name type="scientific">Candidatus Nitronereus thalassa</name>
    <dbReference type="NCBI Taxonomy" id="3020898"/>
    <lineage>
        <taxon>Bacteria</taxon>
        <taxon>Pseudomonadati</taxon>
        <taxon>Nitrospirota</taxon>
        <taxon>Nitrospiria</taxon>
        <taxon>Nitrospirales</taxon>
        <taxon>Nitrospiraceae</taxon>
        <taxon>Candidatus Nitronereus</taxon>
    </lineage>
</organism>
<sequence>MMTHSIRLFLSICLVILGIAAESSARRTHIDQEQRTQLAKIKTVYLNIIALTENGRVPSDDLSSLIKSRMEEIGYTVVTDKKAPHDVQFFVKCEERKRWKGTTPSGGDAELADAPARLWRGPACLFNYLLDGRDLGWYKETRTDFEDAYAAAQQAKVKDSGEYAMSQLKLKLEKFDFPVMAATEWGHTERLAKLLEDPKTSKPRLLRILGTLSKVQSKAAMPHLIKLAHDENTEYAEEAIIALAGMGSSATPILTDIFVNSKISRIQAAAAKGLGLIGAHTGDPTITPPLLDYLNKNLEDMDESSDIDFPVLTEVVWSIAKLRNDKSIVPIEQLNIKIWLIRDTSEEMKKLREAANVATKMVDLDYQIM</sequence>
<dbReference type="Pfam" id="PF13646">
    <property type="entry name" value="HEAT_2"/>
    <property type="match status" value="1"/>
</dbReference>